<evidence type="ECO:0000313" key="2">
    <source>
        <dbReference type="EMBL" id="KAE8353449.1"/>
    </source>
</evidence>
<name>A0A5N6Z9P8_9EURO</name>
<feature type="domain" description="2EXR" evidence="1">
    <location>
        <begin position="5"/>
        <end position="96"/>
    </location>
</feature>
<protein>
    <recommendedName>
        <fullName evidence="1">2EXR domain-containing protein</fullName>
    </recommendedName>
</protein>
<dbReference type="OrthoDB" id="3473305at2759"/>
<dbReference type="Proteomes" id="UP000327118">
    <property type="component" value="Unassembled WGS sequence"/>
</dbReference>
<gene>
    <name evidence="2" type="ORF">BDV28DRAFT_106863</name>
</gene>
<dbReference type="PANTHER" id="PTHR35910">
    <property type="entry name" value="2EXR DOMAIN-CONTAINING PROTEIN"/>
    <property type="match status" value="1"/>
</dbReference>
<dbReference type="PANTHER" id="PTHR35910:SF1">
    <property type="entry name" value="2EXR DOMAIN-CONTAINING PROTEIN"/>
    <property type="match status" value="1"/>
</dbReference>
<evidence type="ECO:0000313" key="3">
    <source>
        <dbReference type="Proteomes" id="UP000327118"/>
    </source>
</evidence>
<keyword evidence="3" id="KW-1185">Reference proteome</keyword>
<dbReference type="AlphaFoldDB" id="A0A5N6Z9P8"/>
<evidence type="ECO:0000259" key="1">
    <source>
        <dbReference type="Pfam" id="PF20150"/>
    </source>
</evidence>
<sequence>MSTTFPLFQSLPVEIRHYIWHLSLSNDQVIRISCNRGIRPSGRRYARCFRANRANPPQLQVNVEARQEALRRYTPYFRTEYAPYSCIYLAPEWDVVHLHEAVLAYLGTTERAALRHVIIDVQDYMAFGSYWMDSLRSMEHLQEVVLVVLPLTFSPHWVSNHRDDDIVGMLKGAFVECAQTNPEWVMPQVQVKSHAGTVMGGIIVEADDLEIT</sequence>
<accession>A0A5N6Z9P8</accession>
<reference evidence="3" key="1">
    <citation type="submission" date="2019-04" db="EMBL/GenBank/DDBJ databases">
        <title>Friends and foes A comparative genomics studyof 23 Aspergillus species from section Flavi.</title>
        <authorList>
            <consortium name="DOE Joint Genome Institute"/>
            <person name="Kjaerbolling I."/>
            <person name="Vesth T."/>
            <person name="Frisvad J.C."/>
            <person name="Nybo J.L."/>
            <person name="Theobald S."/>
            <person name="Kildgaard S."/>
            <person name="Isbrandt T."/>
            <person name="Kuo A."/>
            <person name="Sato A."/>
            <person name="Lyhne E.K."/>
            <person name="Kogle M.E."/>
            <person name="Wiebenga A."/>
            <person name="Kun R.S."/>
            <person name="Lubbers R.J."/>
            <person name="Makela M.R."/>
            <person name="Barry K."/>
            <person name="Chovatia M."/>
            <person name="Clum A."/>
            <person name="Daum C."/>
            <person name="Haridas S."/>
            <person name="He G."/>
            <person name="LaButti K."/>
            <person name="Lipzen A."/>
            <person name="Mondo S."/>
            <person name="Riley R."/>
            <person name="Salamov A."/>
            <person name="Simmons B.A."/>
            <person name="Magnuson J.K."/>
            <person name="Henrissat B."/>
            <person name="Mortensen U.H."/>
            <person name="Larsen T.O."/>
            <person name="Devries R.P."/>
            <person name="Grigoriev I.V."/>
            <person name="Machida M."/>
            <person name="Baker S.E."/>
            <person name="Andersen M.R."/>
        </authorList>
    </citation>
    <scope>NUCLEOTIDE SEQUENCE [LARGE SCALE GENOMIC DNA]</scope>
    <source>
        <strain evidence="3">CBS 553.77</strain>
    </source>
</reference>
<dbReference type="InterPro" id="IPR045518">
    <property type="entry name" value="2EXR"/>
</dbReference>
<proteinExistence type="predicted"/>
<dbReference type="Pfam" id="PF20150">
    <property type="entry name" value="2EXR"/>
    <property type="match status" value="1"/>
</dbReference>
<dbReference type="EMBL" id="ML739097">
    <property type="protein sequence ID" value="KAE8353449.1"/>
    <property type="molecule type" value="Genomic_DNA"/>
</dbReference>
<organism evidence="2 3">
    <name type="scientific">Aspergillus coremiiformis</name>
    <dbReference type="NCBI Taxonomy" id="138285"/>
    <lineage>
        <taxon>Eukaryota</taxon>
        <taxon>Fungi</taxon>
        <taxon>Dikarya</taxon>
        <taxon>Ascomycota</taxon>
        <taxon>Pezizomycotina</taxon>
        <taxon>Eurotiomycetes</taxon>
        <taxon>Eurotiomycetidae</taxon>
        <taxon>Eurotiales</taxon>
        <taxon>Aspergillaceae</taxon>
        <taxon>Aspergillus</taxon>
        <taxon>Aspergillus subgen. Circumdati</taxon>
    </lineage>
</organism>